<feature type="chain" id="PRO_5045773535" description="Secreted protein" evidence="1">
    <location>
        <begin position="28"/>
        <end position="74"/>
    </location>
</feature>
<dbReference type="EMBL" id="JBICRM010000008">
    <property type="protein sequence ID" value="MFG1704553.1"/>
    <property type="molecule type" value="Genomic_DNA"/>
</dbReference>
<sequence length="74" mass="7597">MSRLIAILAFASAAVALPIAAAGPASANEIEKDEKVTILACTLSDGVVLPDSSSQTHLRCFGGRFDGLPVWGVV</sequence>
<dbReference type="RefSeq" id="WP_393165701.1">
    <property type="nucleotide sequence ID" value="NZ_JBICRM010000008.1"/>
</dbReference>
<keyword evidence="3" id="KW-1185">Reference proteome</keyword>
<organism evidence="2 3">
    <name type="scientific">Nonomuraea marmarensis</name>
    <dbReference type="NCBI Taxonomy" id="3351344"/>
    <lineage>
        <taxon>Bacteria</taxon>
        <taxon>Bacillati</taxon>
        <taxon>Actinomycetota</taxon>
        <taxon>Actinomycetes</taxon>
        <taxon>Streptosporangiales</taxon>
        <taxon>Streptosporangiaceae</taxon>
        <taxon>Nonomuraea</taxon>
    </lineage>
</organism>
<evidence type="ECO:0000256" key="1">
    <source>
        <dbReference type="SAM" id="SignalP"/>
    </source>
</evidence>
<comment type="caution">
    <text evidence="2">The sequence shown here is derived from an EMBL/GenBank/DDBJ whole genome shotgun (WGS) entry which is preliminary data.</text>
</comment>
<protein>
    <recommendedName>
        <fullName evidence="4">Secreted protein</fullName>
    </recommendedName>
</protein>
<name>A0ABW7AB19_9ACTN</name>
<feature type="signal peptide" evidence="1">
    <location>
        <begin position="1"/>
        <end position="27"/>
    </location>
</feature>
<accession>A0ABW7AB19</accession>
<reference evidence="2 3" key="1">
    <citation type="submission" date="2024-10" db="EMBL/GenBank/DDBJ databases">
        <authorList>
            <person name="Topkara A.R."/>
            <person name="Saygin H."/>
        </authorList>
    </citation>
    <scope>NUCLEOTIDE SEQUENCE [LARGE SCALE GENOMIC DNA]</scope>
    <source>
        <strain evidence="2 3">M3C6</strain>
    </source>
</reference>
<dbReference type="Proteomes" id="UP001603978">
    <property type="component" value="Unassembled WGS sequence"/>
</dbReference>
<proteinExistence type="predicted"/>
<evidence type="ECO:0000313" key="3">
    <source>
        <dbReference type="Proteomes" id="UP001603978"/>
    </source>
</evidence>
<keyword evidence="1" id="KW-0732">Signal</keyword>
<evidence type="ECO:0000313" key="2">
    <source>
        <dbReference type="EMBL" id="MFG1704553.1"/>
    </source>
</evidence>
<evidence type="ECO:0008006" key="4">
    <source>
        <dbReference type="Google" id="ProtNLM"/>
    </source>
</evidence>
<gene>
    <name evidence="2" type="ORF">ACFLIM_15285</name>
</gene>